<comment type="caution">
    <text evidence="1">The sequence shown here is derived from an EMBL/GenBank/DDBJ whole genome shotgun (WGS) entry which is preliminary data.</text>
</comment>
<evidence type="ECO:0000313" key="2">
    <source>
        <dbReference type="Proteomes" id="UP001529343"/>
    </source>
</evidence>
<dbReference type="Gene3D" id="3.60.21.10">
    <property type="match status" value="1"/>
</dbReference>
<organism evidence="1 2">
    <name type="scientific">Limosilactobacillus pontis</name>
    <dbReference type="NCBI Taxonomy" id="35787"/>
    <lineage>
        <taxon>Bacteria</taxon>
        <taxon>Bacillati</taxon>
        <taxon>Bacillota</taxon>
        <taxon>Bacilli</taxon>
        <taxon>Lactobacillales</taxon>
        <taxon>Lactobacillaceae</taxon>
        <taxon>Limosilactobacillus</taxon>
    </lineage>
</organism>
<name>A0ABT7UZD4_9LACO</name>
<keyword evidence="2" id="KW-1185">Reference proteome</keyword>
<reference evidence="2" key="1">
    <citation type="submission" date="2023-06" db="EMBL/GenBank/DDBJ databases">
        <title>Identification and characterization of horizontal gene transfer across gut microbiota members of farm animals based on homology search.</title>
        <authorList>
            <person name="Zeman M."/>
            <person name="Kubasova T."/>
            <person name="Jahodarova E."/>
            <person name="Nykrynova M."/>
            <person name="Rychlik I."/>
        </authorList>
    </citation>
    <scope>NUCLEOTIDE SEQUENCE [LARGE SCALE GENOMIC DNA]</scope>
    <source>
        <strain evidence="2">161_Gplus</strain>
    </source>
</reference>
<dbReference type="InterPro" id="IPR029052">
    <property type="entry name" value="Metallo-depent_PP-like"/>
</dbReference>
<dbReference type="EMBL" id="JAUDDW010000032">
    <property type="protein sequence ID" value="MDM8267019.1"/>
    <property type="molecule type" value="Genomic_DNA"/>
</dbReference>
<proteinExistence type="predicted"/>
<accession>A0ABT7UZD4</accession>
<dbReference type="Proteomes" id="UP001529343">
    <property type="component" value="Unassembled WGS sequence"/>
</dbReference>
<gene>
    <name evidence="1" type="ORF">QUW44_07640</name>
</gene>
<reference evidence="1 2" key="2">
    <citation type="submission" date="2023-06" db="EMBL/GenBank/DDBJ databases">
        <authorList>
            <person name="Zeman M."/>
            <person name="Kubasova T."/>
            <person name="Jahodarova E."/>
            <person name="Nykrynova M."/>
            <person name="Rychlik I."/>
        </authorList>
    </citation>
    <scope>NUCLEOTIDE SEQUENCE [LARGE SCALE GENOMIC DNA]</scope>
    <source>
        <strain evidence="1 2">161_Gplus</strain>
    </source>
</reference>
<sequence>MAIKEELQKMSPTRRCSWTKHKAMMEDEGYFDSDTNENYRCLVKGYQKKMGTLPSVSSHADMVADSKLTAIKNEIGNLNSTKLSLQDQARKTRKLIREANKDALFIEEIADAIRDVEFIKPENPVVLPDWQSDEDNSMIVCLSDIHYGAHVDIPENYYDAKVAEFLLNKYADKIIAEIKKNHVTSVDIVTLGDIIEHAYMRNQNLYDSEETLSEQIVNVTRLIINFIQRIREHVELITYRAIAGNHDRLQGDKKSNLNADHAVNVSNYIIKMWIELAGSDIRFIDSDSYFTDIDVRGYRFAFVHGDRNNLSKKTTLAELGELHDKHYDAVIGGHVHHNQLLEVGENRYQVTFGSIKGIDDYSLQLNAKASRSQGFVLVNENGFDIRRVIL</sequence>
<evidence type="ECO:0008006" key="3">
    <source>
        <dbReference type="Google" id="ProtNLM"/>
    </source>
</evidence>
<evidence type="ECO:0000313" key="1">
    <source>
        <dbReference type="EMBL" id="MDM8267019.1"/>
    </source>
</evidence>
<dbReference type="RefSeq" id="WP_289586426.1">
    <property type="nucleotide sequence ID" value="NZ_JAUDDW010000032.1"/>
</dbReference>
<protein>
    <recommendedName>
        <fullName evidence="3">Calcineurin-like phosphoesterase domain-containing protein</fullName>
    </recommendedName>
</protein>
<dbReference type="SUPFAM" id="SSF56300">
    <property type="entry name" value="Metallo-dependent phosphatases"/>
    <property type="match status" value="1"/>
</dbReference>